<dbReference type="InterPro" id="IPR046661">
    <property type="entry name" value="DUF6770"/>
</dbReference>
<dbReference type="Pfam" id="PF20559">
    <property type="entry name" value="DUF6770"/>
    <property type="match status" value="1"/>
</dbReference>
<keyword evidence="2" id="KW-1185">Reference proteome</keyword>
<reference evidence="1 2" key="1">
    <citation type="submission" date="2018-08" db="EMBL/GenBank/DDBJ databases">
        <title>Chitinophaga sp. K20C18050901, a novel bacterium isolated from forest soil.</title>
        <authorList>
            <person name="Wang C."/>
        </authorList>
    </citation>
    <scope>NUCLEOTIDE SEQUENCE [LARGE SCALE GENOMIC DNA]</scope>
    <source>
        <strain evidence="1 2">K20C18050901</strain>
    </source>
</reference>
<dbReference type="Proteomes" id="UP000261174">
    <property type="component" value="Unassembled WGS sequence"/>
</dbReference>
<gene>
    <name evidence="1" type="ORF">DXN04_05870</name>
</gene>
<accession>A0A3E1PA38</accession>
<evidence type="ECO:0000313" key="2">
    <source>
        <dbReference type="Proteomes" id="UP000261174"/>
    </source>
</evidence>
<sequence length="508" mass="57328">MFVTNTDGQSRLTVDKVYSAYLQNSGTIIEQGQIKGYFYLYQSDKIDRRTNEYTLQIVDENLNKVQDIKFEDTKKLSLLESAYNGSSLAFLFKNEEEKMLQMKVYDLDGKLKFTYSRPYSKKTDGLMAQYETMHTDEGMNQSVFNLGDKGYITVLPLRDGRDQTYEVDMYSSDKKKQWTYIPDGDDQKFAMAEYLGTTDSLVILEVIRKNRRMSGSGTAHLVGINPMTKKKVFDIDDEKDKWTFVPSSVLPVAGTGKFIAMGNYFDKDANIAKDASKGLAIYEIDNSGKILNKTYNSWAVDIAKHLPMNTKGKIDNIGYLYIHKMIPTANGKLFIVGEGYKKQASAGGIALTALGAMAGGVQNQGVTKVVVTDLVVMEFDGTYKIRDAKVYDKTNNTVVGGPMSDYTSQHTLAMYIKMVGSFDYQFTTGNPDENNFVICYSDWVKSSDYKGETFNSIRYNGTKFTQDKIELKSKASRMKVLPAKAGSVMVIEYFKKDKKLEFRLEKLG</sequence>
<name>A0A3E1PA38_9BACT</name>
<comment type="caution">
    <text evidence="1">The sequence shown here is derived from an EMBL/GenBank/DDBJ whole genome shotgun (WGS) entry which is preliminary data.</text>
</comment>
<proteinExistence type="predicted"/>
<protein>
    <submittedName>
        <fullName evidence="1">Uncharacterized protein</fullName>
    </submittedName>
</protein>
<evidence type="ECO:0000313" key="1">
    <source>
        <dbReference type="EMBL" id="RFM37024.1"/>
    </source>
</evidence>
<dbReference type="AlphaFoldDB" id="A0A3E1PA38"/>
<organism evidence="1 2">
    <name type="scientific">Chitinophaga silvisoli</name>
    <dbReference type="NCBI Taxonomy" id="2291814"/>
    <lineage>
        <taxon>Bacteria</taxon>
        <taxon>Pseudomonadati</taxon>
        <taxon>Bacteroidota</taxon>
        <taxon>Chitinophagia</taxon>
        <taxon>Chitinophagales</taxon>
        <taxon>Chitinophagaceae</taxon>
        <taxon>Chitinophaga</taxon>
    </lineage>
</organism>
<dbReference type="EMBL" id="QTJV01000001">
    <property type="protein sequence ID" value="RFM37024.1"/>
    <property type="molecule type" value="Genomic_DNA"/>
</dbReference>